<keyword evidence="1" id="KW-1185">Reference proteome</keyword>
<sequence>MFAAPQDSHTKALIFTIFALCLHHYSYLCSDIHRGRDRGSAVSVDRGHFLLFLPLAVKKGRDPTPSKIHLPIHTHGNDENLLLVRNLESYIKYYNNKHRVNMILISVKHITKLWEEKRKEEYMVLDLKQNATTCRIFVTLLDLMQYPQQYL</sequence>
<organism evidence="1 2">
    <name type="scientific">Nicotiana tabacum</name>
    <name type="common">Common tobacco</name>
    <dbReference type="NCBI Taxonomy" id="4097"/>
    <lineage>
        <taxon>Eukaryota</taxon>
        <taxon>Viridiplantae</taxon>
        <taxon>Streptophyta</taxon>
        <taxon>Embryophyta</taxon>
        <taxon>Tracheophyta</taxon>
        <taxon>Spermatophyta</taxon>
        <taxon>Magnoliopsida</taxon>
        <taxon>eudicotyledons</taxon>
        <taxon>Gunneridae</taxon>
        <taxon>Pentapetalae</taxon>
        <taxon>asterids</taxon>
        <taxon>lamiids</taxon>
        <taxon>Solanales</taxon>
        <taxon>Solanaceae</taxon>
        <taxon>Nicotianoideae</taxon>
        <taxon>Nicotianeae</taxon>
        <taxon>Nicotiana</taxon>
    </lineage>
</organism>
<protein>
    <submittedName>
        <fullName evidence="2">Uncharacterized protein LOC107821275 isoform X1</fullName>
    </submittedName>
</protein>
<reference evidence="1" key="1">
    <citation type="journal article" date="2014" name="Nat. Commun.">
        <title>The tobacco genome sequence and its comparison with those of tomato and potato.</title>
        <authorList>
            <person name="Sierro N."/>
            <person name="Battey J.N."/>
            <person name="Ouadi S."/>
            <person name="Bakaher N."/>
            <person name="Bovet L."/>
            <person name="Willig A."/>
            <person name="Goepfert S."/>
            <person name="Peitsch M.C."/>
            <person name="Ivanov N.V."/>
        </authorList>
    </citation>
    <scope>NUCLEOTIDE SEQUENCE [LARGE SCALE GENOMIC DNA]</scope>
</reference>
<evidence type="ECO:0000313" key="2">
    <source>
        <dbReference type="RefSeq" id="XP_075102130.1"/>
    </source>
</evidence>
<reference evidence="2" key="2">
    <citation type="submission" date="2025-08" db="UniProtKB">
        <authorList>
            <consortium name="RefSeq"/>
        </authorList>
    </citation>
    <scope>IDENTIFICATION</scope>
    <source>
        <tissue evidence="2">Leaf</tissue>
    </source>
</reference>
<gene>
    <name evidence="2" type="primary">LOC107821275</name>
</gene>
<dbReference type="Proteomes" id="UP000790787">
    <property type="component" value="Chromosome 23"/>
</dbReference>
<accession>A0AC58TY35</accession>
<name>A0AC58TY35_TOBAC</name>
<dbReference type="RefSeq" id="XP_075102130.1">
    <property type="nucleotide sequence ID" value="XM_075246029.1"/>
</dbReference>
<proteinExistence type="predicted"/>
<evidence type="ECO:0000313" key="1">
    <source>
        <dbReference type="Proteomes" id="UP000790787"/>
    </source>
</evidence>